<feature type="region of interest" description="Disordered" evidence="1">
    <location>
        <begin position="958"/>
        <end position="1038"/>
    </location>
</feature>
<evidence type="ECO:0000256" key="1">
    <source>
        <dbReference type="SAM" id="MobiDB-lite"/>
    </source>
</evidence>
<comment type="caution">
    <text evidence="2">The sequence shown here is derived from an EMBL/GenBank/DDBJ whole genome shotgun (WGS) entry which is preliminary data.</text>
</comment>
<evidence type="ECO:0000313" key="2">
    <source>
        <dbReference type="EMBL" id="KAE8305000.1"/>
    </source>
</evidence>
<dbReference type="Proteomes" id="UP000001548">
    <property type="component" value="Unassembled WGS sequence"/>
</dbReference>
<feature type="compositionally biased region" description="Basic residues" evidence="1">
    <location>
        <begin position="1007"/>
        <end position="1018"/>
    </location>
</feature>
<feature type="region of interest" description="Disordered" evidence="1">
    <location>
        <begin position="1137"/>
        <end position="1160"/>
    </location>
</feature>
<feature type="compositionally biased region" description="Basic residues" evidence="1">
    <location>
        <begin position="987"/>
        <end position="998"/>
    </location>
</feature>
<sequence length="2128" mass="240491">MALFDGSRPVSVHDIRQFTARETSNARRVVAATKLVHWYRNAQLRKYARIRLSLQKAYYRGLVRMTFTRWIRYFRILKTSRTRIYRYIFDQWRESIKETITSVRYYEMKLLARVFFLWRMDSGSRICYMELLTKDRGLDPHVRQRLEMLKLRSILLFWRARQVLSKCLNIGLELTVSIGVVASKVPQSSSSPIWKGYLYYLNSFGVIESTISSKLSARLLWDSFASWKHKAVTILRRKKLEVGVRELELRWLRPFFKSWVLLHRTRLYILDHAIVRWQLVLSVHIRHAEAVRAALELRKYALKRSHFNSWTRYLFARELHARHHCLEKVYGMADNGHERSFVCSGWLKYALFFVHSLLKDYCLQATAFRCLHKLRCAIDAPRCWRRLTVLACGTYYISRLRLYLRAWAFVAFKMKTIEKRQRSFCAIDDIVFQPADIKLLHDKHNAELACPESLFLMGLISKNSRIQPHRLAVLCKGDKHNCLLLMKLRRYISYQPTGTIHCLYRGLDDSDAMASVDRLLFKFAIVAMTRLGSYNTCYIEAYRSESTLKLENPAQHRQAMALVQRNLAIRYHEFLAATDLLYADLYTNGPQSPSEKRIGAYISGKFPHIRKALDTESVTLLTTAFLLETPAIMFTDRRSVISSSFLLQTWMGHRQSYASQQKDRPHHEDFLQSITADSISIVDNVYFTGLSRDFNAKGVTTLLGPNVFPVDNSITAAERASLCMQLEVIKNKRFSVSSEAECWLLGAIASASERELQLSAIYRRRLYLRQASRLLASPIRQVPSQLAPLDALDNDVSNVSVAPDEEPLGVTHLFQRARTIQVDRFTTTLISTDATRVTVDEMKHLVETVRTSVVHPSLLTYINAKAPEGEAATTMEIAVPVELEPPTRSFDELLKLERKITSTAVRIIERSFSIAPLSQINTGSFCMLPDEQLVNSSDLSFLQSSQLLSRQNSYVSPSFEQYSRPTGQHLKPRNSTKNSTQVDKSRRLSSKKKSKRKSGSLSAHPVAKQKKSKPTHGIRKLEQGRVCRTASSPNKRKEKAYTAIERECSFYSHDSSTSYQTISTGSFHIHASDDTHDDASHEAVNIHGQAHMPSDSDASKPTVSLRPYPSYYSSIADGRLSSGRAFLGKLSSRPQTTAPYLTRRINNSQRSSDTESSDDIKFQKQHRVASAISYGAHTKKKHELGGHSAGSSITTVAPTTAYVDAALPTKQFIEARLTSGQFTLDLLTRYQRTLLSLRIWKKSFQCSTYILPESITFFPEMDLKFYALSSGRAVLSLDTIIDTILYDNIMFLYDNEDPDEVFREIWLTDPQFVDVNTQDNAISVPSIVHLHFTRFWDYIKMLSDEYTYEIAYEGDCALGDKVLRPTRSAPILYGRMLCCSMAEAANMANSLAEAAVSSLLYKASFPSSARSRSGTAAFSQLTLDDLSAELAFRQSARYNHFLEKLTTAPSCTSLPTTQRKRLSELATPQMSSSRPSPRPIYSVVNMSLCDDNVVAVSISSPHLWSREGSCPPADSFAEVASPRPDSQSHNRAYRGHLSYTPKMARLAVDTDMITMPSASHYLRSSSTPSKMTIPQPLSHLTIDESLLTVKAEPELPIVAPEIKPFLISNSVTERFTSTIHKTKEISPSGIRKMQSGKIGALAYSESREVLLSRPASKSILDKTPSLTGILSDNRADSLTPLDDALDRELRSATCSTKNKLCGVIEEGTEPSPNHKEQGSFESLRDLRDSLMVHKWGDMRLLGQKDTRICSASECTRATSSPQLGHRGESLDCTKKRTVKIGDNYSSIASLAEASPTLTCLSMVQADDQPHTHEQVGVYQPRISKSVQRDRSPNRPSSGLKVFCSSLQAPEHKVDEVKHMQRQNRILIERITPLPSTDQLIEKMGPAIPSLMAPVSNQEDFGSLKFPLGDIGETCKHVAHHNNPINLQFSLDDAAGTPHKDTYKNTALSHGLEVVSITNGKVAETPATEDLPSRCPRIKTQIQGVLFKGNRESAHHTINALKKDQVVLSAKQNYRQCLFNKSVNFEQKTFNSILRPHEIDNKYKELREKVTSRVGSRAPSRLSSRGDFDSSKGSPPLRPLLTSPGRRRENLLVITMDPPTQAETTTDEMESTDVGIRINERLFGIGYVY</sequence>
<protein>
    <submittedName>
        <fullName evidence="2">Uncharacterized protein</fullName>
    </submittedName>
</protein>
<gene>
    <name evidence="2" type="ORF">GL50803_0036943</name>
</gene>
<name>A0A644F9Z4_GIAIC</name>
<keyword evidence="3" id="KW-1185">Reference proteome</keyword>
<proteinExistence type="predicted"/>
<reference evidence="2 3" key="1">
    <citation type="journal article" date="2007" name="Science">
        <title>Genomic minimalism in the early diverging intestinal parasite Giardia lamblia.</title>
        <authorList>
            <person name="Morrison H.G."/>
            <person name="McArthur A.G."/>
            <person name="Gillin F.D."/>
            <person name="Aley S.B."/>
            <person name="Adam R.D."/>
            <person name="Olsen G.J."/>
            <person name="Best A.A."/>
            <person name="Cande W.Z."/>
            <person name="Chen F."/>
            <person name="Cipriano M.J."/>
            <person name="Davids B.J."/>
            <person name="Dawson S.C."/>
            <person name="Elmendorf H.G."/>
            <person name="Hehl A.B."/>
            <person name="Holder M.E."/>
            <person name="Huse S.M."/>
            <person name="Kim U.U."/>
            <person name="Lasek-Nesselquist E."/>
            <person name="Manning G."/>
            <person name="Nigam A."/>
            <person name="Nixon J.E."/>
            <person name="Palm D."/>
            <person name="Passamaneck N.E."/>
            <person name="Prabhu A."/>
            <person name="Reich C.I."/>
            <person name="Reiner D.S."/>
            <person name="Samuelson J."/>
            <person name="Svard S.G."/>
            <person name="Sogin M.L."/>
        </authorList>
    </citation>
    <scope>NUCLEOTIDE SEQUENCE [LARGE SCALE GENOMIC DNA]</scope>
    <source>
        <strain evidence="2 3">WB C6</strain>
    </source>
</reference>
<evidence type="ECO:0000313" key="3">
    <source>
        <dbReference type="Proteomes" id="UP000001548"/>
    </source>
</evidence>
<feature type="region of interest" description="Disordered" evidence="1">
    <location>
        <begin position="2048"/>
        <end position="2083"/>
    </location>
</feature>
<dbReference type="EMBL" id="AACB03000001">
    <property type="protein sequence ID" value="KAE8305000.1"/>
    <property type="molecule type" value="Genomic_DNA"/>
</dbReference>
<organism evidence="2 3">
    <name type="scientific">Giardia intestinalis (strain ATCC 50803 / WB clone C6)</name>
    <name type="common">Giardia lamblia</name>
    <dbReference type="NCBI Taxonomy" id="184922"/>
    <lineage>
        <taxon>Eukaryota</taxon>
        <taxon>Metamonada</taxon>
        <taxon>Diplomonadida</taxon>
        <taxon>Hexamitidae</taxon>
        <taxon>Giardiinae</taxon>
        <taxon>Giardia</taxon>
    </lineage>
</organism>
<dbReference type="InParanoid" id="A0A644F9Z4"/>
<accession>A0A644F9Z4</accession>
<feature type="compositionally biased region" description="Polar residues" evidence="1">
    <location>
        <begin position="1137"/>
        <end position="1151"/>
    </location>
</feature>
<feature type="compositionally biased region" description="Polar residues" evidence="1">
    <location>
        <begin position="973"/>
        <end position="982"/>
    </location>
</feature>